<gene>
    <name evidence="2" type="ORF">ABS361_06105</name>
</gene>
<dbReference type="PANTHER" id="PTHR12110:SF53">
    <property type="entry name" value="BLR5974 PROTEIN"/>
    <property type="match status" value="1"/>
</dbReference>
<dbReference type="RefSeq" id="WP_407050922.1">
    <property type="nucleotide sequence ID" value="NZ_CP158568.1"/>
</dbReference>
<dbReference type="Gene3D" id="3.20.20.150">
    <property type="entry name" value="Divalent-metal-dependent TIM barrel enzymes"/>
    <property type="match status" value="1"/>
</dbReference>
<sequence length="273" mass="30637">MSEELPVIGAALASRMLEIHRDWILERQRDLEIQDFFSAEVLDSDWSPIAEKIKGLLDGYTGRLGIHGPFWGFKIDSQDPLIRAVVTKRLMQGLDACEAIGATQMVVHSPYTTWDYQNLDNNPGSRDQLIERVHQTLDPVVARAEDQGVELVIENIEDMDPNDRVELVYSFDSQAVRVSIDTGHAHLAHSTHGAPPVDYYVDAAAEMLAHIHVQDVDGYADRHWLPGEGTINWRAVFRAVGRLKVKPRLIIEVKDQVNLRRGAAHLEALGLVV</sequence>
<protein>
    <submittedName>
        <fullName evidence="2">Sugar phosphate isomerase/epimerase family protein</fullName>
    </submittedName>
</protein>
<dbReference type="InterPro" id="IPR050312">
    <property type="entry name" value="IolE/XylAMocC-like"/>
</dbReference>
<dbReference type="InterPro" id="IPR013022">
    <property type="entry name" value="Xyl_isomerase-like_TIM-brl"/>
</dbReference>
<name>A0AAU7XG56_9HYPH</name>
<dbReference type="AlphaFoldDB" id="A0AAU7XG56"/>
<dbReference type="SUPFAM" id="SSF51658">
    <property type="entry name" value="Xylose isomerase-like"/>
    <property type="match status" value="1"/>
</dbReference>
<accession>A0AAU7XG56</accession>
<dbReference type="InterPro" id="IPR036237">
    <property type="entry name" value="Xyl_isomerase-like_sf"/>
</dbReference>
<evidence type="ECO:0000259" key="1">
    <source>
        <dbReference type="Pfam" id="PF01261"/>
    </source>
</evidence>
<evidence type="ECO:0000313" key="2">
    <source>
        <dbReference type="EMBL" id="XBY45827.1"/>
    </source>
</evidence>
<dbReference type="EMBL" id="CP158568">
    <property type="protein sequence ID" value="XBY45827.1"/>
    <property type="molecule type" value="Genomic_DNA"/>
</dbReference>
<organism evidence="2">
    <name type="scientific">Methyloraptor flagellatus</name>
    <dbReference type="NCBI Taxonomy" id="3162530"/>
    <lineage>
        <taxon>Bacteria</taxon>
        <taxon>Pseudomonadati</taxon>
        <taxon>Pseudomonadota</taxon>
        <taxon>Alphaproteobacteria</taxon>
        <taxon>Hyphomicrobiales</taxon>
        <taxon>Ancalomicrobiaceae</taxon>
        <taxon>Methyloraptor</taxon>
    </lineage>
</organism>
<reference evidence="2" key="1">
    <citation type="submission" date="2024-06" db="EMBL/GenBank/DDBJ databases">
        <title>Methylostella associata gen. nov., sp. nov., a novel Ancalomicrobiaceae-affiliated facultatively methylotrophic bacteria that feed on methanotrophs of the genus Methylococcus.</title>
        <authorList>
            <person name="Saltykova V."/>
            <person name="Danilova O.V."/>
            <person name="Oshkin I.Y."/>
            <person name="Belova S.E."/>
            <person name="Pimenov N.V."/>
            <person name="Dedysh S.N."/>
        </authorList>
    </citation>
    <scope>NUCLEOTIDE SEQUENCE</scope>
    <source>
        <strain evidence="2">S20</strain>
    </source>
</reference>
<dbReference type="KEGG" id="mflg:ABS361_06105"/>
<keyword evidence="2" id="KW-0413">Isomerase</keyword>
<dbReference type="Pfam" id="PF01261">
    <property type="entry name" value="AP_endonuc_2"/>
    <property type="match status" value="1"/>
</dbReference>
<dbReference type="PANTHER" id="PTHR12110">
    <property type="entry name" value="HYDROXYPYRUVATE ISOMERASE"/>
    <property type="match status" value="1"/>
</dbReference>
<feature type="domain" description="Xylose isomerase-like TIM barrel" evidence="1">
    <location>
        <begin position="43"/>
        <end position="267"/>
    </location>
</feature>
<proteinExistence type="predicted"/>
<dbReference type="GO" id="GO:0016853">
    <property type="term" value="F:isomerase activity"/>
    <property type="evidence" value="ECO:0007669"/>
    <property type="project" value="UniProtKB-KW"/>
</dbReference>